<evidence type="ECO:0000256" key="1">
    <source>
        <dbReference type="ARBA" id="ARBA00023209"/>
    </source>
</evidence>
<dbReference type="Gene3D" id="3.90.1200.10">
    <property type="match status" value="1"/>
</dbReference>
<evidence type="ECO:0000256" key="3">
    <source>
        <dbReference type="ARBA" id="ARBA00037883"/>
    </source>
</evidence>
<proteinExistence type="inferred from homology"/>
<sequence>MPVSSPPHENIELSSDKNDEVESAALQLVSNSLKTNWTNPSIKKLTEGHSNNLFAIRPSSKDSDDKKDQGVIVKVYGKNSDLIIDRKEEIRFMLYLTQFQMASQILLTFNDGFIYEYIPGTPVDIHDEQKSLLIARRMAEFHSIPLMKSHDNQTKAQLSEKLRHFVNLLSGKNDELHKRLDKKGSSILSNLENISWSDISNDIDKIEHIFENKQSKWSHIPVIVCHNDTLIGNFLCDEENNNAISLIDFEHCARNMWLFDVFNYFIEFAGMDSVEPDFDGTYPSRSKQQEWLQIYLSHATFLHNEKIKMSLDELCDLGDCLRAPIHLYWALWAFLEALCNPASLKEFDYINYGKSRLEEYKNRKDEFFSTEVNQ</sequence>
<dbReference type="GO" id="GO:0005737">
    <property type="term" value="C:cytoplasm"/>
    <property type="evidence" value="ECO:0007669"/>
    <property type="project" value="TreeGrafter"/>
</dbReference>
<comment type="similarity">
    <text evidence="4">Belongs to the choline/ethanolamine kinase family.</text>
</comment>
<dbReference type="GO" id="GO:0006646">
    <property type="term" value="P:phosphatidylethanolamine biosynthetic process"/>
    <property type="evidence" value="ECO:0007669"/>
    <property type="project" value="TreeGrafter"/>
</dbReference>
<reference evidence="6" key="1">
    <citation type="submission" date="2021-02" db="EMBL/GenBank/DDBJ databases">
        <authorList>
            <person name="Nowell W R."/>
        </authorList>
    </citation>
    <scope>NUCLEOTIDE SEQUENCE</scope>
</reference>
<keyword evidence="1" id="KW-0443">Lipid metabolism</keyword>
<comment type="caution">
    <text evidence="6">The sequence shown here is derived from an EMBL/GenBank/DDBJ whole genome shotgun (WGS) entry which is preliminary data.</text>
</comment>
<dbReference type="EC" id="2.7.1.82" evidence="5"/>
<dbReference type="Pfam" id="PF01633">
    <property type="entry name" value="Choline_kinase"/>
    <property type="match status" value="1"/>
</dbReference>
<protein>
    <recommendedName>
        <fullName evidence="5">ethanolamine kinase</fullName>
        <ecNumber evidence="5">2.7.1.82</ecNumber>
    </recommendedName>
</protein>
<dbReference type="EMBL" id="CAJOBB010000976">
    <property type="protein sequence ID" value="CAF3787567.1"/>
    <property type="molecule type" value="Genomic_DNA"/>
</dbReference>
<keyword evidence="1" id="KW-0594">Phospholipid biosynthesis</keyword>
<keyword evidence="1" id="KW-0444">Lipid biosynthesis</keyword>
<dbReference type="GO" id="GO:0004305">
    <property type="term" value="F:ethanolamine kinase activity"/>
    <property type="evidence" value="ECO:0007669"/>
    <property type="project" value="UniProtKB-EC"/>
</dbReference>
<dbReference type="PANTHER" id="PTHR22603:SF66">
    <property type="entry name" value="ETHANOLAMINE KINASE"/>
    <property type="match status" value="1"/>
</dbReference>
<dbReference type="Gene3D" id="3.30.200.20">
    <property type="entry name" value="Phosphorylase Kinase, domain 1"/>
    <property type="match status" value="1"/>
</dbReference>
<evidence type="ECO:0000256" key="4">
    <source>
        <dbReference type="ARBA" id="ARBA00038211"/>
    </source>
</evidence>
<organism evidence="6 8">
    <name type="scientific">Adineta steineri</name>
    <dbReference type="NCBI Taxonomy" id="433720"/>
    <lineage>
        <taxon>Eukaryota</taxon>
        <taxon>Metazoa</taxon>
        <taxon>Spiralia</taxon>
        <taxon>Gnathifera</taxon>
        <taxon>Rotifera</taxon>
        <taxon>Eurotatoria</taxon>
        <taxon>Bdelloidea</taxon>
        <taxon>Adinetida</taxon>
        <taxon>Adinetidae</taxon>
        <taxon>Adineta</taxon>
    </lineage>
</organism>
<comment type="pathway">
    <text evidence="3">Phospholipid metabolism; phosphatidylethanolamine biosynthesis; phosphatidylethanolamine from ethanolamine: step 1/3.</text>
</comment>
<evidence type="ECO:0000256" key="2">
    <source>
        <dbReference type="ARBA" id="ARBA00023264"/>
    </source>
</evidence>
<dbReference type="Proteomes" id="UP000663860">
    <property type="component" value="Unassembled WGS sequence"/>
</dbReference>
<evidence type="ECO:0000256" key="5">
    <source>
        <dbReference type="ARBA" id="ARBA00038874"/>
    </source>
</evidence>
<dbReference type="PANTHER" id="PTHR22603">
    <property type="entry name" value="CHOLINE/ETHANOALAMINE KINASE"/>
    <property type="match status" value="1"/>
</dbReference>
<evidence type="ECO:0000313" key="6">
    <source>
        <dbReference type="EMBL" id="CAF0862981.1"/>
    </source>
</evidence>
<name>A0A813XBN0_9BILA</name>
<gene>
    <name evidence="6" type="ORF">IZO911_LOCUS10229</name>
    <name evidence="7" type="ORF">KXQ929_LOCUS16257</name>
</gene>
<evidence type="ECO:0000313" key="8">
    <source>
        <dbReference type="Proteomes" id="UP000663860"/>
    </source>
</evidence>
<dbReference type="AlphaFoldDB" id="A0A813XBN0"/>
<dbReference type="InterPro" id="IPR011009">
    <property type="entry name" value="Kinase-like_dom_sf"/>
</dbReference>
<evidence type="ECO:0000313" key="7">
    <source>
        <dbReference type="EMBL" id="CAF3787567.1"/>
    </source>
</evidence>
<dbReference type="EMBL" id="CAJNOE010000074">
    <property type="protein sequence ID" value="CAF0862981.1"/>
    <property type="molecule type" value="Genomic_DNA"/>
</dbReference>
<dbReference type="SUPFAM" id="SSF56112">
    <property type="entry name" value="Protein kinase-like (PK-like)"/>
    <property type="match status" value="1"/>
</dbReference>
<dbReference type="Proteomes" id="UP000663868">
    <property type="component" value="Unassembled WGS sequence"/>
</dbReference>
<accession>A0A813XBN0</accession>
<keyword evidence="2" id="KW-1208">Phospholipid metabolism</keyword>